<evidence type="ECO:0000256" key="6">
    <source>
        <dbReference type="ARBA" id="ARBA00022990"/>
    </source>
</evidence>
<reference evidence="12" key="2">
    <citation type="submission" date="2025-08" db="UniProtKB">
        <authorList>
            <consortium name="Ensembl"/>
        </authorList>
    </citation>
    <scope>IDENTIFICATION</scope>
</reference>
<evidence type="ECO:0000256" key="2">
    <source>
        <dbReference type="ARBA" id="ARBA00006426"/>
    </source>
</evidence>
<dbReference type="SMART" id="SM00093">
    <property type="entry name" value="SERPIN"/>
    <property type="match status" value="1"/>
</dbReference>
<dbReference type="InterPro" id="IPR042185">
    <property type="entry name" value="Serpin_sf_2"/>
</dbReference>
<accession>H3C092</accession>
<organism evidence="12 13">
    <name type="scientific">Tetraodon nigroviridis</name>
    <name type="common">Spotted green pufferfish</name>
    <name type="synonym">Chelonodon nigroviridis</name>
    <dbReference type="NCBI Taxonomy" id="99883"/>
    <lineage>
        <taxon>Eukaryota</taxon>
        <taxon>Metazoa</taxon>
        <taxon>Chordata</taxon>
        <taxon>Craniata</taxon>
        <taxon>Vertebrata</taxon>
        <taxon>Euteleostomi</taxon>
        <taxon>Actinopterygii</taxon>
        <taxon>Neopterygii</taxon>
        <taxon>Teleostei</taxon>
        <taxon>Neoteleostei</taxon>
        <taxon>Acanthomorphata</taxon>
        <taxon>Eupercaria</taxon>
        <taxon>Tetraodontiformes</taxon>
        <taxon>Tetradontoidea</taxon>
        <taxon>Tetraodontidae</taxon>
        <taxon>Tetraodon</taxon>
    </lineage>
</organism>
<sequence>MASPSPLSKANTSFSLALFRELGDNDRTANIFYSPFSISSALAMVLLGAGGNTATEMSEAARFPEEDDIHTSFSQLLDELHKKNAPYALSVANRLYGDKNCSCFGFLQSTRKHYRAELESVDFQSAAEASRIHINSWVEKQTEGKIKDLLVQGIVSSDTRLVLVNAIYFKGKWNKQFKEEATRDAQFNVTKNSSKPVKMMHQTSKFPFTFIPEAKCQILEMPYIGEELSMLIFLPYQMEDSSTGLEKLEKLLTYDKFMEWTRPDMMDSVEVQVGLPRFKLEEKFNMKNVLVKMGMVEAFDVATSNFSGMSPANDLFLSEVVHKAFVEVNEEGTEAAAATGAIMMLRCARPSERFYADHPFLFFIRHNPSMSILFAGRYCSPE</sequence>
<dbReference type="Proteomes" id="UP000007303">
    <property type="component" value="Unassembled WGS sequence"/>
</dbReference>
<dbReference type="InterPro" id="IPR023796">
    <property type="entry name" value="Serpin_dom"/>
</dbReference>
<evidence type="ECO:0000256" key="4">
    <source>
        <dbReference type="ARBA" id="ARBA00022690"/>
    </source>
</evidence>
<dbReference type="GO" id="GO:0004867">
    <property type="term" value="F:serine-type endopeptidase inhibitor activity"/>
    <property type="evidence" value="ECO:0007669"/>
    <property type="project" value="UniProtKB-KW"/>
</dbReference>
<evidence type="ECO:0000313" key="13">
    <source>
        <dbReference type="Proteomes" id="UP000007303"/>
    </source>
</evidence>
<proteinExistence type="inferred from homology"/>
<feature type="domain" description="Serpin" evidence="11">
    <location>
        <begin position="16"/>
        <end position="381"/>
    </location>
</feature>
<dbReference type="FunFam" id="2.30.39.10:FF:000014">
    <property type="entry name" value="Serpin family B member 9"/>
    <property type="match status" value="1"/>
</dbReference>
<dbReference type="CDD" id="cd19956">
    <property type="entry name" value="serpinB"/>
    <property type="match status" value="1"/>
</dbReference>
<keyword evidence="5" id="KW-0722">Serine protease inhibitor</keyword>
<keyword evidence="13" id="KW-1185">Reference proteome</keyword>
<dbReference type="InterPro" id="IPR036186">
    <property type="entry name" value="Serpin_sf"/>
</dbReference>
<dbReference type="SUPFAM" id="SSF56574">
    <property type="entry name" value="Serpins"/>
    <property type="match status" value="1"/>
</dbReference>
<dbReference type="GO" id="GO:0005737">
    <property type="term" value="C:cytoplasm"/>
    <property type="evidence" value="ECO:0007669"/>
    <property type="project" value="UniProtKB-SubCell"/>
</dbReference>
<comment type="similarity">
    <text evidence="2">Belongs to the serpin family. Ov-serpin subfamily.</text>
</comment>
<comment type="subcellular location">
    <subcellularLocation>
        <location evidence="1">Cytoplasm</location>
    </subcellularLocation>
</comment>
<dbReference type="Ensembl" id="ENSTNIT00000003410.1">
    <property type="protein sequence ID" value="ENSTNIP00000001658.1"/>
    <property type="gene ID" value="ENSTNIG00000008749.1"/>
</dbReference>
<dbReference type="InterPro" id="IPR042178">
    <property type="entry name" value="Serpin_sf_1"/>
</dbReference>
<evidence type="ECO:0000256" key="1">
    <source>
        <dbReference type="ARBA" id="ARBA00004496"/>
    </source>
</evidence>
<evidence type="ECO:0000259" key="11">
    <source>
        <dbReference type="SMART" id="SM00093"/>
    </source>
</evidence>
<dbReference type="Pfam" id="PF00079">
    <property type="entry name" value="Serpin"/>
    <property type="match status" value="1"/>
</dbReference>
<dbReference type="GeneTree" id="ENSGT00940000154835"/>
<dbReference type="InterPro" id="IPR023795">
    <property type="entry name" value="Serpin_CS"/>
</dbReference>
<evidence type="ECO:0000256" key="3">
    <source>
        <dbReference type="ARBA" id="ARBA00022490"/>
    </source>
</evidence>
<reference evidence="13" key="1">
    <citation type="journal article" date="2004" name="Nature">
        <title>Genome duplication in the teleost fish Tetraodon nigroviridis reveals the early vertebrate proto-karyotype.</title>
        <authorList>
            <person name="Jaillon O."/>
            <person name="Aury J.-M."/>
            <person name="Brunet F."/>
            <person name="Petit J.-L."/>
            <person name="Stange-Thomann N."/>
            <person name="Mauceli E."/>
            <person name="Bouneau L."/>
            <person name="Fischer C."/>
            <person name="Ozouf-Costaz C."/>
            <person name="Bernot A."/>
            <person name="Nicaud S."/>
            <person name="Jaffe D."/>
            <person name="Fisher S."/>
            <person name="Lutfalla G."/>
            <person name="Dossat C."/>
            <person name="Segurens B."/>
            <person name="Dasilva C."/>
            <person name="Salanoubat M."/>
            <person name="Levy M."/>
            <person name="Boudet N."/>
            <person name="Castellano S."/>
            <person name="Anthouard V."/>
            <person name="Jubin C."/>
            <person name="Castelli V."/>
            <person name="Katinka M."/>
            <person name="Vacherie B."/>
            <person name="Biemont C."/>
            <person name="Skalli Z."/>
            <person name="Cattolico L."/>
            <person name="Poulain J."/>
            <person name="De Berardinis V."/>
            <person name="Cruaud C."/>
            <person name="Duprat S."/>
            <person name="Brottier P."/>
            <person name="Coutanceau J.-P."/>
            <person name="Gouzy J."/>
            <person name="Parra G."/>
            <person name="Lardier G."/>
            <person name="Chapple C."/>
            <person name="McKernan K.J."/>
            <person name="McEwan P."/>
            <person name="Bosak S."/>
            <person name="Kellis M."/>
            <person name="Volff J.-N."/>
            <person name="Guigo R."/>
            <person name="Zody M.C."/>
            <person name="Mesirov J."/>
            <person name="Lindblad-Toh K."/>
            <person name="Birren B."/>
            <person name="Nusbaum C."/>
            <person name="Kahn D."/>
            <person name="Robinson-Rechavi M."/>
            <person name="Laudet V."/>
            <person name="Schachter V."/>
            <person name="Quetier F."/>
            <person name="Saurin W."/>
            <person name="Scarpelli C."/>
            <person name="Wincker P."/>
            <person name="Lander E.S."/>
            <person name="Weissenbach J."/>
            <person name="Roest Crollius H."/>
        </authorList>
    </citation>
    <scope>NUCLEOTIDE SEQUENCE [LARGE SCALE GENOMIC DNA]</scope>
</reference>
<dbReference type="InterPro" id="IPR000215">
    <property type="entry name" value="Serpin_fam"/>
</dbReference>
<dbReference type="PANTHER" id="PTHR11461">
    <property type="entry name" value="SERINE PROTEASE INHIBITOR, SERPIN"/>
    <property type="match status" value="1"/>
</dbReference>
<comment type="subunit">
    <text evidence="7">Forms a complex with the monomeric form of beta-tryptase.</text>
</comment>
<dbReference type="Gene3D" id="3.30.497.10">
    <property type="entry name" value="Antithrombin, subunit I, domain 2"/>
    <property type="match status" value="1"/>
</dbReference>
<dbReference type="PROSITE" id="PS00284">
    <property type="entry name" value="SERPIN"/>
    <property type="match status" value="1"/>
</dbReference>
<evidence type="ECO:0000256" key="10">
    <source>
        <dbReference type="ARBA" id="ARBA00079383"/>
    </source>
</evidence>
<evidence type="ECO:0000256" key="5">
    <source>
        <dbReference type="ARBA" id="ARBA00022900"/>
    </source>
</evidence>
<dbReference type="PANTHER" id="PTHR11461:SF204">
    <property type="entry name" value="SERPIN B6"/>
    <property type="match status" value="1"/>
</dbReference>
<evidence type="ECO:0000256" key="8">
    <source>
        <dbReference type="ARBA" id="ARBA00039202"/>
    </source>
</evidence>
<dbReference type="AlphaFoldDB" id="H3C092"/>
<name>H3C092_TETNG</name>
<keyword evidence="4" id="KW-0646">Protease inhibitor</keyword>
<keyword evidence="3" id="KW-0963">Cytoplasm</keyword>
<protein>
    <recommendedName>
        <fullName evidence="9">Leukocyte elastase inhibitor</fullName>
    </recommendedName>
    <alternativeName>
        <fullName evidence="10">Serpin B1</fullName>
    </alternativeName>
    <alternativeName>
        <fullName evidence="8">Serpin B6</fullName>
    </alternativeName>
</protein>
<evidence type="ECO:0000256" key="7">
    <source>
        <dbReference type="ARBA" id="ARBA00038828"/>
    </source>
</evidence>
<evidence type="ECO:0000256" key="9">
    <source>
        <dbReference type="ARBA" id="ARBA00073281"/>
    </source>
</evidence>
<keyword evidence="6" id="KW-0007">Acetylation</keyword>
<reference evidence="12" key="3">
    <citation type="submission" date="2025-09" db="UniProtKB">
        <authorList>
            <consortium name="Ensembl"/>
        </authorList>
    </citation>
    <scope>IDENTIFICATION</scope>
</reference>
<dbReference type="Gene3D" id="2.30.39.10">
    <property type="entry name" value="Alpha-1-antitrypsin, domain 1"/>
    <property type="match status" value="1"/>
</dbReference>
<evidence type="ECO:0000313" key="12">
    <source>
        <dbReference type="Ensembl" id="ENSTNIP00000001658.1"/>
    </source>
</evidence>
<dbReference type="GO" id="GO:0005615">
    <property type="term" value="C:extracellular space"/>
    <property type="evidence" value="ECO:0007669"/>
    <property type="project" value="InterPro"/>
</dbReference>
<dbReference type="FunFam" id="3.30.497.10:FF:000001">
    <property type="entry name" value="Serine protease inhibitor"/>
    <property type="match status" value="1"/>
</dbReference>